<protein>
    <recommendedName>
        <fullName evidence="3">Methyltransferase type 12 domain-containing protein</fullName>
    </recommendedName>
</protein>
<dbReference type="CDD" id="cd02440">
    <property type="entry name" value="AdoMet_MTases"/>
    <property type="match status" value="1"/>
</dbReference>
<sequence length="278" mass="31350">MSNNQRSDFADVVESMPAWLPWTKRNFRMQYRLAKHTLVPWLERLHVLPRPARVIEIGCAEGGVLSAFVERGTTLAVGTDIMDLLLTTISTPIAEKLGLDITYSHHDVIYENPLPEWTGIFDVVILRDVIEHLDDATIALRNISRLLAPGGVVLVTFPPYTSAFGGHQQLLGTKSGGIPFVHLLPKSLFMKLVARGGAVNAEEVRRLHRIRLSAMDVRHAAADSGLDIVDERYFMLRPVFRWKYNKPIPTVDISWLRWFPPVRALAMEAAFVLRKKPA</sequence>
<accession>A0A1M3KXE6</accession>
<reference evidence="1 2" key="1">
    <citation type="submission" date="2016-09" db="EMBL/GenBank/DDBJ databases">
        <title>Genome-resolved meta-omics ties microbial dynamics to process performance in biotechnology for thiocyanate degradation.</title>
        <authorList>
            <person name="Kantor R.S."/>
            <person name="Huddy R.J."/>
            <person name="Iyer R."/>
            <person name="Thomas B.C."/>
            <person name="Brown C.T."/>
            <person name="Anantharaman K."/>
            <person name="Tringe S."/>
            <person name="Hettich R.L."/>
            <person name="Harrison S.T."/>
            <person name="Banfield J.F."/>
        </authorList>
    </citation>
    <scope>NUCLEOTIDE SEQUENCE [LARGE SCALE GENOMIC DNA]</scope>
    <source>
        <strain evidence="1">59-99</strain>
    </source>
</reference>
<dbReference type="Proteomes" id="UP000184233">
    <property type="component" value="Unassembled WGS sequence"/>
</dbReference>
<dbReference type="STRING" id="1895771.BGO89_11555"/>
<evidence type="ECO:0008006" key="3">
    <source>
        <dbReference type="Google" id="ProtNLM"/>
    </source>
</evidence>
<dbReference type="PANTHER" id="PTHR43861:SF1">
    <property type="entry name" value="TRANS-ACONITATE 2-METHYLTRANSFERASE"/>
    <property type="match status" value="1"/>
</dbReference>
<dbReference type="PANTHER" id="PTHR43861">
    <property type="entry name" value="TRANS-ACONITATE 2-METHYLTRANSFERASE-RELATED"/>
    <property type="match status" value="1"/>
</dbReference>
<evidence type="ECO:0000313" key="1">
    <source>
        <dbReference type="EMBL" id="OJX57131.1"/>
    </source>
</evidence>
<evidence type="ECO:0000313" key="2">
    <source>
        <dbReference type="Proteomes" id="UP000184233"/>
    </source>
</evidence>
<gene>
    <name evidence="1" type="ORF">BGO89_11555</name>
</gene>
<proteinExistence type="predicted"/>
<dbReference type="EMBL" id="MKVH01000024">
    <property type="protein sequence ID" value="OJX57131.1"/>
    <property type="molecule type" value="Genomic_DNA"/>
</dbReference>
<comment type="caution">
    <text evidence="1">The sequence shown here is derived from an EMBL/GenBank/DDBJ whole genome shotgun (WGS) entry which is preliminary data.</text>
</comment>
<dbReference type="Gene3D" id="3.40.50.150">
    <property type="entry name" value="Vaccinia Virus protein VP39"/>
    <property type="match status" value="1"/>
</dbReference>
<name>A0A1M3KXE6_9BACT</name>
<dbReference type="SUPFAM" id="SSF53335">
    <property type="entry name" value="S-adenosyl-L-methionine-dependent methyltransferases"/>
    <property type="match status" value="1"/>
</dbReference>
<dbReference type="Pfam" id="PF13489">
    <property type="entry name" value="Methyltransf_23"/>
    <property type="match status" value="1"/>
</dbReference>
<dbReference type="AlphaFoldDB" id="A0A1M3KXE6"/>
<organism evidence="1 2">
    <name type="scientific">Candidatus Kapaibacterium thiocyanatum</name>
    <dbReference type="NCBI Taxonomy" id="1895771"/>
    <lineage>
        <taxon>Bacteria</taxon>
        <taxon>Pseudomonadati</taxon>
        <taxon>Candidatus Kapaibacteriota</taxon>
        <taxon>Candidatus Kapaibacteriia</taxon>
        <taxon>Candidatus Kapaibacteriales</taxon>
        <taxon>Candidatus Kapaibacteriaceae</taxon>
        <taxon>Candidatus Kapaibacterium</taxon>
    </lineage>
</organism>
<dbReference type="InterPro" id="IPR029063">
    <property type="entry name" value="SAM-dependent_MTases_sf"/>
</dbReference>